<reference evidence="2" key="1">
    <citation type="journal article" date="2020" name="Stud. Mycol.">
        <title>101 Dothideomycetes genomes: a test case for predicting lifestyles and emergence of pathogens.</title>
        <authorList>
            <person name="Haridas S."/>
            <person name="Albert R."/>
            <person name="Binder M."/>
            <person name="Bloem J."/>
            <person name="Labutti K."/>
            <person name="Salamov A."/>
            <person name="Andreopoulos B."/>
            <person name="Baker S."/>
            <person name="Barry K."/>
            <person name="Bills G."/>
            <person name="Bluhm B."/>
            <person name="Cannon C."/>
            <person name="Castanera R."/>
            <person name="Culley D."/>
            <person name="Daum C."/>
            <person name="Ezra D."/>
            <person name="Gonzalez J."/>
            <person name="Henrissat B."/>
            <person name="Kuo A."/>
            <person name="Liang C."/>
            <person name="Lipzen A."/>
            <person name="Lutzoni F."/>
            <person name="Magnuson J."/>
            <person name="Mondo S."/>
            <person name="Nolan M."/>
            <person name="Ohm R."/>
            <person name="Pangilinan J."/>
            <person name="Park H.-J."/>
            <person name="Ramirez L."/>
            <person name="Alfaro M."/>
            <person name="Sun H."/>
            <person name="Tritt A."/>
            <person name="Yoshinaga Y."/>
            <person name="Zwiers L.-H."/>
            <person name="Turgeon B."/>
            <person name="Goodwin S."/>
            <person name="Spatafora J."/>
            <person name="Crous P."/>
            <person name="Grigoriev I."/>
        </authorList>
    </citation>
    <scope>NUCLEOTIDE SEQUENCE</scope>
    <source>
        <strain evidence="2">CBS 269.34</strain>
    </source>
</reference>
<keyword evidence="3" id="KW-1185">Reference proteome</keyword>
<dbReference type="CDD" id="cd09917">
    <property type="entry name" value="F-box_SF"/>
    <property type="match status" value="1"/>
</dbReference>
<gene>
    <name evidence="2" type="ORF">BU16DRAFT_530789</name>
</gene>
<evidence type="ECO:0000259" key="1">
    <source>
        <dbReference type="PROSITE" id="PS50181"/>
    </source>
</evidence>
<organism evidence="2 3">
    <name type="scientific">Lophium mytilinum</name>
    <dbReference type="NCBI Taxonomy" id="390894"/>
    <lineage>
        <taxon>Eukaryota</taxon>
        <taxon>Fungi</taxon>
        <taxon>Dikarya</taxon>
        <taxon>Ascomycota</taxon>
        <taxon>Pezizomycotina</taxon>
        <taxon>Dothideomycetes</taxon>
        <taxon>Pleosporomycetidae</taxon>
        <taxon>Mytilinidiales</taxon>
        <taxon>Mytilinidiaceae</taxon>
        <taxon>Lophium</taxon>
    </lineage>
</organism>
<dbReference type="SUPFAM" id="SSF81383">
    <property type="entry name" value="F-box domain"/>
    <property type="match status" value="1"/>
</dbReference>
<dbReference type="Proteomes" id="UP000799750">
    <property type="component" value="Unassembled WGS sequence"/>
</dbReference>
<evidence type="ECO:0000313" key="2">
    <source>
        <dbReference type="EMBL" id="KAF2490266.1"/>
    </source>
</evidence>
<dbReference type="Pfam" id="PF00646">
    <property type="entry name" value="F-box"/>
    <property type="match status" value="1"/>
</dbReference>
<dbReference type="Gene3D" id="3.80.10.10">
    <property type="entry name" value="Ribonuclease Inhibitor"/>
    <property type="match status" value="1"/>
</dbReference>
<evidence type="ECO:0000313" key="3">
    <source>
        <dbReference type="Proteomes" id="UP000799750"/>
    </source>
</evidence>
<dbReference type="PROSITE" id="PS50181">
    <property type="entry name" value="FBOX"/>
    <property type="match status" value="1"/>
</dbReference>
<dbReference type="InterPro" id="IPR032675">
    <property type="entry name" value="LRR_dom_sf"/>
</dbReference>
<dbReference type="OrthoDB" id="5279008at2759"/>
<name>A0A6A6QE34_9PEZI</name>
<dbReference type="AlphaFoldDB" id="A0A6A6QE34"/>
<accession>A0A6A6QE34</accession>
<sequence length="486" mass="55169">MATTVLSLPEELIDNVCQSLGRRDVVSLRATCKELKEKTYHQFVVKHFGECKVMVTTDSLRSLIDFATSKTFGANKKLYGSCIRHLCVSAASFPSDTMEKVDGLPLDVEKDEKYRFWKDEDAEKDMQRVRKNRRKAHARYMHEQRSLRKQGGDAKLLAEALSALPAVDKISIVPAGSVYTDADYDSINNKLPMGMERVCQEIGFYPESGVKNPPYWSGEASGLEKTYQENATWIVCATLSAIERSGIKRLKTLDILMPFSLDRNIPKSQAVRSKTLIPSRTLSEALFESLQHNLSTLKNLTISVEERHNNRQQNVKSLKWVHRFTKICPNVEKFSFYANNNNATSVYSDIVKDTAFPRLRSLTLIHGSITYEDLGQILTTYSSTLEHVSLEKVTLRTGDWLLVLHMLKALPHLKLLELITVRYIAQRDGVMYYWNTKSPSATRQRNPLWYDPGPQPGTTDRLVVAHEAGPEMVASLDKHIWLQTPA</sequence>
<feature type="domain" description="F-box" evidence="1">
    <location>
        <begin position="2"/>
        <end position="37"/>
    </location>
</feature>
<protein>
    <recommendedName>
        <fullName evidence="1">F-box domain-containing protein</fullName>
    </recommendedName>
</protein>
<dbReference type="InterPro" id="IPR036047">
    <property type="entry name" value="F-box-like_dom_sf"/>
</dbReference>
<dbReference type="EMBL" id="MU004197">
    <property type="protein sequence ID" value="KAF2490266.1"/>
    <property type="molecule type" value="Genomic_DNA"/>
</dbReference>
<proteinExistence type="predicted"/>
<dbReference type="SUPFAM" id="SSF52047">
    <property type="entry name" value="RNI-like"/>
    <property type="match status" value="1"/>
</dbReference>
<dbReference type="InterPro" id="IPR001810">
    <property type="entry name" value="F-box_dom"/>
</dbReference>